<feature type="compositionally biased region" description="Low complexity" evidence="1">
    <location>
        <begin position="178"/>
        <end position="187"/>
    </location>
</feature>
<accession>Q8EVM8</accession>
<reference evidence="2 3" key="1">
    <citation type="journal article" date="2002" name="Nucleic Acids Res.">
        <title>The complete genomic sequence of Mycoplasma penetrans, an intracellular bacterial pathogen in humans.</title>
        <authorList>
            <person name="Sasaki Y."/>
            <person name="Ishikawa J."/>
            <person name="Yamashita A."/>
            <person name="Oshima K."/>
            <person name="Kenri T."/>
            <person name="Furuya K."/>
            <person name="Yoshino C."/>
            <person name="Horino A."/>
            <person name="Shiba T."/>
            <person name="Sasaki T."/>
            <person name="Hattori M."/>
        </authorList>
    </citation>
    <scope>NUCLEOTIDE SEQUENCE [LARGE SCALE GENOMIC DNA]</scope>
    <source>
        <strain evidence="2 3">HF-2</strain>
    </source>
</reference>
<gene>
    <name evidence="2" type="ordered locus">MYPE5340</name>
</gene>
<evidence type="ECO:0000256" key="1">
    <source>
        <dbReference type="SAM" id="MobiDB-lite"/>
    </source>
</evidence>
<feature type="region of interest" description="Disordered" evidence="1">
    <location>
        <begin position="178"/>
        <end position="212"/>
    </location>
</feature>
<protein>
    <submittedName>
        <fullName evidence="2">Uncharacterized protein</fullName>
    </submittedName>
</protein>
<evidence type="ECO:0000313" key="2">
    <source>
        <dbReference type="EMBL" id="BAC44323.1"/>
    </source>
</evidence>
<dbReference type="Proteomes" id="UP000002522">
    <property type="component" value="Chromosome"/>
</dbReference>
<dbReference type="KEGG" id="mpe:MYPE5340"/>
<keyword evidence="3" id="KW-1185">Reference proteome</keyword>
<proteinExistence type="predicted"/>
<name>Q8EVM8_MALP2</name>
<dbReference type="EMBL" id="BA000026">
    <property type="protein sequence ID" value="BAC44323.1"/>
    <property type="molecule type" value="Genomic_DNA"/>
</dbReference>
<dbReference type="InParanoid" id="Q8EVM8"/>
<organism evidence="2 3">
    <name type="scientific">Malacoplasma penetrans (strain HF-2)</name>
    <name type="common">Mycoplasma penetrans</name>
    <dbReference type="NCBI Taxonomy" id="272633"/>
    <lineage>
        <taxon>Bacteria</taxon>
        <taxon>Bacillati</taxon>
        <taxon>Mycoplasmatota</taxon>
        <taxon>Mycoplasmoidales</taxon>
        <taxon>Mycoplasmoidaceae</taxon>
        <taxon>Malacoplasma</taxon>
    </lineage>
</organism>
<dbReference type="HOGENOM" id="CLU_1298647_0_0_14"/>
<sequence>MPRKDSLINLRILYQINKKMMDYKILDQNSHEYVNTTNFSKNFKLMVLKKFQKNILLKNKLNLVKIYDSFKKLTKKEINYLGKKHSRIGKTVILDIEYAKKEIKYLSDTLSFDNNCSFIFKKFTNFNSWEYKKSMEKISEIRKTVNNQINSLNYKIKNDKINCIDDFSWKNKLKNVNKNNNHPNFSKKLNKCKNKSNDKSIDHKKSKNSLKG</sequence>
<dbReference type="AlphaFoldDB" id="Q8EVM8"/>
<evidence type="ECO:0000313" key="3">
    <source>
        <dbReference type="Proteomes" id="UP000002522"/>
    </source>
</evidence>